<evidence type="ECO:0000256" key="1">
    <source>
        <dbReference type="SAM" id="MobiDB-lite"/>
    </source>
</evidence>
<gene>
    <name evidence="2" type="ORF">OUZ56_031927</name>
</gene>
<feature type="compositionally biased region" description="Basic and acidic residues" evidence="1">
    <location>
        <begin position="10"/>
        <end position="19"/>
    </location>
</feature>
<evidence type="ECO:0000313" key="3">
    <source>
        <dbReference type="Proteomes" id="UP001234178"/>
    </source>
</evidence>
<name>A0ABQ9ZVM1_9CRUS</name>
<keyword evidence="3" id="KW-1185">Reference proteome</keyword>
<proteinExistence type="predicted"/>
<organism evidence="2 3">
    <name type="scientific">Daphnia magna</name>
    <dbReference type="NCBI Taxonomy" id="35525"/>
    <lineage>
        <taxon>Eukaryota</taxon>
        <taxon>Metazoa</taxon>
        <taxon>Ecdysozoa</taxon>
        <taxon>Arthropoda</taxon>
        <taxon>Crustacea</taxon>
        <taxon>Branchiopoda</taxon>
        <taxon>Diplostraca</taxon>
        <taxon>Cladocera</taxon>
        <taxon>Anomopoda</taxon>
        <taxon>Daphniidae</taxon>
        <taxon>Daphnia</taxon>
    </lineage>
</organism>
<protein>
    <submittedName>
        <fullName evidence="2">Uncharacterized protein</fullName>
    </submittedName>
</protein>
<dbReference type="Proteomes" id="UP001234178">
    <property type="component" value="Unassembled WGS sequence"/>
</dbReference>
<sequence>MKSPNLSSTRSDEMTQQEERMEDTEATAEDDNYFDSYEDIEVGLRSVPAMADYAIPGECVLLSVRDAEISNSVKYSACRLKNMTLDAQSGE</sequence>
<dbReference type="EMBL" id="JAOYFB010000005">
    <property type="protein sequence ID" value="KAK4016967.1"/>
    <property type="molecule type" value="Genomic_DNA"/>
</dbReference>
<reference evidence="2 3" key="1">
    <citation type="journal article" date="2023" name="Nucleic Acids Res.">
        <title>The hologenome of Daphnia magna reveals possible DNA methylation and microbiome-mediated evolution of the host genome.</title>
        <authorList>
            <person name="Chaturvedi A."/>
            <person name="Li X."/>
            <person name="Dhandapani V."/>
            <person name="Marshall H."/>
            <person name="Kissane S."/>
            <person name="Cuenca-Cambronero M."/>
            <person name="Asole G."/>
            <person name="Calvet F."/>
            <person name="Ruiz-Romero M."/>
            <person name="Marangio P."/>
            <person name="Guigo R."/>
            <person name="Rago D."/>
            <person name="Mirbahai L."/>
            <person name="Eastwood N."/>
            <person name="Colbourne J.K."/>
            <person name="Zhou J."/>
            <person name="Mallon E."/>
            <person name="Orsini L."/>
        </authorList>
    </citation>
    <scope>NUCLEOTIDE SEQUENCE [LARGE SCALE GENOMIC DNA]</scope>
    <source>
        <strain evidence="2">LRV0_1</strain>
    </source>
</reference>
<feature type="region of interest" description="Disordered" evidence="1">
    <location>
        <begin position="1"/>
        <end position="32"/>
    </location>
</feature>
<evidence type="ECO:0000313" key="2">
    <source>
        <dbReference type="EMBL" id="KAK4016967.1"/>
    </source>
</evidence>
<accession>A0ABQ9ZVM1</accession>
<comment type="caution">
    <text evidence="2">The sequence shown here is derived from an EMBL/GenBank/DDBJ whole genome shotgun (WGS) entry which is preliminary data.</text>
</comment>
<feature type="compositionally biased region" description="Acidic residues" evidence="1">
    <location>
        <begin position="20"/>
        <end position="32"/>
    </location>
</feature>